<evidence type="ECO:0000259" key="4">
    <source>
        <dbReference type="Pfam" id="PF25583"/>
    </source>
</evidence>
<sequence length="333" mass="36975">MSSPRRAQPALDQVGRLLRLVPYLNRRGSVPLDHAATDLGVSREQLDRDLRVLFMCGLPGGYPDDLIDVDLDALEDEGVVRVSNADYLSHPLRLQATEAAALVVALRSLRTDADEETREVLDRVLAKLEVAAGGVAQRVDAGEDPADAGLVETRATLRRAIDGGRQLRLTYLVPARDEESERVVDPDSLVTDRGHDYLGAWCHRAEAPRWFRLDRISSAVVLDSPVERPAQGPRPPEEPGAGLFAPATDARRVTLRLSPDARWVPEYYQVDEVRPQPDGSLEVDLRVADERWLRRTLMRLAPAATVVRPPEFTEMFTADLTSVEGLYSEHDVQ</sequence>
<keyword evidence="6" id="KW-1185">Reference proteome</keyword>
<gene>
    <name evidence="5" type="ORF">GCM10009737_07510</name>
</gene>
<feature type="region of interest" description="Disordered" evidence="1">
    <location>
        <begin position="225"/>
        <end position="245"/>
    </location>
</feature>
<dbReference type="Pfam" id="PF13280">
    <property type="entry name" value="WYL"/>
    <property type="match status" value="1"/>
</dbReference>
<evidence type="ECO:0000256" key="1">
    <source>
        <dbReference type="SAM" id="MobiDB-lite"/>
    </source>
</evidence>
<evidence type="ECO:0000313" key="5">
    <source>
        <dbReference type="EMBL" id="GAA1908908.1"/>
    </source>
</evidence>
<protein>
    <submittedName>
        <fullName evidence="5">WYL domain-containing protein</fullName>
    </submittedName>
</protein>
<accession>A0ABP5AGY9</accession>
<dbReference type="PROSITE" id="PS52050">
    <property type="entry name" value="WYL"/>
    <property type="match status" value="1"/>
</dbReference>
<reference evidence="6" key="1">
    <citation type="journal article" date="2019" name="Int. J. Syst. Evol. Microbiol.">
        <title>The Global Catalogue of Microorganisms (GCM) 10K type strain sequencing project: providing services to taxonomists for standard genome sequencing and annotation.</title>
        <authorList>
            <consortium name="The Broad Institute Genomics Platform"/>
            <consortium name="The Broad Institute Genome Sequencing Center for Infectious Disease"/>
            <person name="Wu L."/>
            <person name="Ma J."/>
        </authorList>
    </citation>
    <scope>NUCLEOTIDE SEQUENCE [LARGE SCALE GENOMIC DNA]</scope>
    <source>
        <strain evidence="6">JCM 14046</strain>
    </source>
</reference>
<dbReference type="PANTHER" id="PTHR34580">
    <property type="match status" value="1"/>
</dbReference>
<dbReference type="InterPro" id="IPR057727">
    <property type="entry name" value="WCX_dom"/>
</dbReference>
<dbReference type="PIRSF" id="PIRSF016838">
    <property type="entry name" value="PafC"/>
    <property type="match status" value="1"/>
</dbReference>
<dbReference type="Pfam" id="PF19187">
    <property type="entry name" value="HTH_PafC"/>
    <property type="match status" value="1"/>
</dbReference>
<dbReference type="Proteomes" id="UP001501612">
    <property type="component" value="Unassembled WGS sequence"/>
</dbReference>
<dbReference type="Pfam" id="PF25583">
    <property type="entry name" value="WCX"/>
    <property type="match status" value="1"/>
</dbReference>
<evidence type="ECO:0000259" key="3">
    <source>
        <dbReference type="Pfam" id="PF19187"/>
    </source>
</evidence>
<feature type="domain" description="PafC HTH" evidence="3">
    <location>
        <begin position="12"/>
        <end position="129"/>
    </location>
</feature>
<proteinExistence type="predicted"/>
<comment type="caution">
    <text evidence="5">The sequence shown here is derived from an EMBL/GenBank/DDBJ whole genome shotgun (WGS) entry which is preliminary data.</text>
</comment>
<dbReference type="InterPro" id="IPR026881">
    <property type="entry name" value="WYL_dom"/>
</dbReference>
<dbReference type="RefSeq" id="WP_344003943.1">
    <property type="nucleotide sequence ID" value="NZ_BAAAMY010000002.1"/>
</dbReference>
<feature type="domain" description="WYL" evidence="2">
    <location>
        <begin position="155"/>
        <end position="220"/>
    </location>
</feature>
<dbReference type="InterPro" id="IPR028349">
    <property type="entry name" value="PafC-like"/>
</dbReference>
<evidence type="ECO:0000313" key="6">
    <source>
        <dbReference type="Proteomes" id="UP001501612"/>
    </source>
</evidence>
<evidence type="ECO:0000259" key="2">
    <source>
        <dbReference type="Pfam" id="PF13280"/>
    </source>
</evidence>
<dbReference type="PANTHER" id="PTHR34580:SF1">
    <property type="entry name" value="PROTEIN PAFC"/>
    <property type="match status" value="1"/>
</dbReference>
<name>A0ABP5AGY9_9ACTN</name>
<dbReference type="InterPro" id="IPR043839">
    <property type="entry name" value="PafC_HTH"/>
</dbReference>
<dbReference type="InterPro" id="IPR051534">
    <property type="entry name" value="CBASS_pafABC_assoc_protein"/>
</dbReference>
<organism evidence="5 6">
    <name type="scientific">Nocardioides lentus</name>
    <dbReference type="NCBI Taxonomy" id="338077"/>
    <lineage>
        <taxon>Bacteria</taxon>
        <taxon>Bacillati</taxon>
        <taxon>Actinomycetota</taxon>
        <taxon>Actinomycetes</taxon>
        <taxon>Propionibacteriales</taxon>
        <taxon>Nocardioidaceae</taxon>
        <taxon>Nocardioides</taxon>
    </lineage>
</organism>
<feature type="domain" description="WCX" evidence="4">
    <location>
        <begin position="250"/>
        <end position="320"/>
    </location>
</feature>
<dbReference type="EMBL" id="BAAAMY010000002">
    <property type="protein sequence ID" value="GAA1908908.1"/>
    <property type="molecule type" value="Genomic_DNA"/>
</dbReference>